<accession>A0ABQ9WT25</accession>
<reference evidence="1 2" key="1">
    <citation type="journal article" date="2022" name="bioRxiv">
        <title>Genomics of Preaxostyla Flagellates Illuminates Evolutionary Transitions and the Path Towards Mitochondrial Loss.</title>
        <authorList>
            <person name="Novak L.V.F."/>
            <person name="Treitli S.C."/>
            <person name="Pyrih J."/>
            <person name="Halakuc P."/>
            <person name="Pipaliya S.V."/>
            <person name="Vacek V."/>
            <person name="Brzon O."/>
            <person name="Soukal P."/>
            <person name="Eme L."/>
            <person name="Dacks J.B."/>
            <person name="Karnkowska A."/>
            <person name="Elias M."/>
            <person name="Hampl V."/>
        </authorList>
    </citation>
    <scope>NUCLEOTIDE SEQUENCE [LARGE SCALE GENOMIC DNA]</scope>
    <source>
        <strain evidence="1">NAU3</strain>
        <tissue evidence="1">Gut</tissue>
    </source>
</reference>
<comment type="caution">
    <text evidence="1">The sequence shown here is derived from an EMBL/GenBank/DDBJ whole genome shotgun (WGS) entry which is preliminary data.</text>
</comment>
<sequence>MKKKEFAYLPLAMINNLHKLPYLFIPYLTELSKSANESEVFVESKSRDDEITDTDKDGCDMKIRLAVAFGDEQDVNVSHEWVNVIVIPSMRDTSRTPDRAETDEWQETKDVSERVTDWMGWMVDERIDGDVDEVNDVKEQDVIVSELAAWRVIRK</sequence>
<evidence type="ECO:0000313" key="2">
    <source>
        <dbReference type="Proteomes" id="UP001281761"/>
    </source>
</evidence>
<evidence type="ECO:0000313" key="1">
    <source>
        <dbReference type="EMBL" id="KAK2942645.1"/>
    </source>
</evidence>
<dbReference type="EMBL" id="JARBJD010000393">
    <property type="protein sequence ID" value="KAK2942645.1"/>
    <property type="molecule type" value="Genomic_DNA"/>
</dbReference>
<organism evidence="1 2">
    <name type="scientific">Blattamonas nauphoetae</name>
    <dbReference type="NCBI Taxonomy" id="2049346"/>
    <lineage>
        <taxon>Eukaryota</taxon>
        <taxon>Metamonada</taxon>
        <taxon>Preaxostyla</taxon>
        <taxon>Oxymonadida</taxon>
        <taxon>Blattamonas</taxon>
    </lineage>
</organism>
<dbReference type="Proteomes" id="UP001281761">
    <property type="component" value="Unassembled WGS sequence"/>
</dbReference>
<name>A0ABQ9WT25_9EUKA</name>
<keyword evidence="2" id="KW-1185">Reference proteome</keyword>
<protein>
    <submittedName>
        <fullName evidence="1">Uncharacterized protein</fullName>
    </submittedName>
</protein>
<gene>
    <name evidence="1" type="ORF">BLNAU_22441</name>
</gene>
<proteinExistence type="predicted"/>